<keyword evidence="7 15" id="KW-0479">Metal-binding</keyword>
<feature type="domain" description="Methionyl/Valyl/Leucyl/Isoleucyl-tRNA synthetase anticodon-binding" evidence="18">
    <location>
        <begin position="747"/>
        <end position="894"/>
    </location>
</feature>
<dbReference type="InterPro" id="IPR014729">
    <property type="entry name" value="Rossmann-like_a/b/a_fold"/>
</dbReference>
<dbReference type="GO" id="GO:0005737">
    <property type="term" value="C:cytoplasm"/>
    <property type="evidence" value="ECO:0007669"/>
    <property type="project" value="UniProtKB-SubCell"/>
</dbReference>
<dbReference type="CDD" id="cd07961">
    <property type="entry name" value="Anticodon_Ia_Ile_ABEc"/>
    <property type="match status" value="1"/>
</dbReference>
<dbReference type="InterPro" id="IPR033709">
    <property type="entry name" value="Anticodon_Ile_ABEc"/>
</dbReference>
<dbReference type="Pfam" id="PF08264">
    <property type="entry name" value="Anticodon_1"/>
    <property type="match status" value="1"/>
</dbReference>
<dbReference type="PANTHER" id="PTHR42780">
    <property type="entry name" value="SOLEUCYL-TRNA SYNTHETASE"/>
    <property type="match status" value="1"/>
</dbReference>
<comment type="subunit">
    <text evidence="4 15">Monomer.</text>
</comment>
<sequence>MAYPKDSGEAVSPSPRFPDVERDVLAFWAEDGTFQASIDRREGAPEWVFYDGPPFANGLPHYGHLLTGYAKDVFPRYQTMRGKQVHRRFGWDTHGLPAELEAMRQLGITTKDEIEQMGVGAFNAAARASVLKYTGEWRDYVTRQARWVDFDNDYKTLEPEFMESVLWAFKTLHDRGLAYEGFRVLPYCWNDETPLSNHELRMDDDVYQRRQDPSVTVTFPLVGEKAEALDLTGVRALAWTTTPWTLPTNFALAVGPEIEYAVVPAGPNGSSDSEAPDSTGSPSGTTTLAAEVLVADYLVALARVGDYFKELGYASAAAAREAVTRTLLGRELQDVQYDRLWDVYADAATWGTEQAWRVLVADYVSTEEGTGVVHQAPAYGEDDQLIGTAAGIPTIISVDEKARFLPMFEGTDLAEVVGLQVFEANRPLIRALRAKGRLLQERSYEHSYPHCWRCRRPLIYKAVSSWFIRVTEYRDRMGELNQRINWVPDNVKDGQFGKWVAGARDWSVSRNRYWGSPIPVWRSDDPAHPRTDVYGSLEELERDFGRLPRNEDGEVDLHRPFIDELTRPNPDDPTGASTMRRIEDVFDVWFDSGSMPYAQVHYPFENADWFSSHHPADFIVEYIGQTRGWFYVMHALTTPLFDRPAFKNVVSHGIVLGNDGQKMSKSLRNYPDVSEVFDRDGSDAMRWFLLASPVLRGGNLIVTEEGIREGVRQVLLPLWSTYYFFSLYAGAEDYDAQRRTDSTHPLDRYVLAATGDLVRGLEADLDGYDTTGATQRLRDFADLLTNWYVRLSRERFWAVRAGAGGLSQDSRDAFDTLYTVLETMTRVAAPLLPLVAEKVWKGLTGGRSVHLTDWPDATAFPSDPALVARMGRLRQIVSSALALRKEAGLRVRLPLARLTVVAADAADLGSGAAILQDELNVKAVDLVEEDAGSGARYGVAQRLAVNARALGPRLGKQVQTVIRAAKAGDWAQEGEGVVAGGVPLLDGEYELVLERSGATEGTALGLLPGGGFVLLDTATTPELELEGHARDFIRDVQQARRAAGLEVTDRVDLAVEGDDELLAMLAAHGDLVRSETLATTLDVARADAGTTDRVLRWADGHLTRLAPGSWGAAEGARFELRRAGGSVLDA</sequence>
<evidence type="ECO:0000256" key="2">
    <source>
        <dbReference type="ARBA" id="ARBA00004496"/>
    </source>
</evidence>
<dbReference type="Proteomes" id="UP000265742">
    <property type="component" value="Unassembled WGS sequence"/>
</dbReference>
<accession>A0A3A1TXC1</accession>
<evidence type="ECO:0000256" key="15">
    <source>
        <dbReference type="HAMAP-Rule" id="MF_02003"/>
    </source>
</evidence>
<dbReference type="FunFam" id="3.40.50.620:FF:000063">
    <property type="entry name" value="Isoleucine--tRNA ligase"/>
    <property type="match status" value="1"/>
</dbReference>
<evidence type="ECO:0000256" key="6">
    <source>
        <dbReference type="ARBA" id="ARBA00022598"/>
    </source>
</evidence>
<evidence type="ECO:0000256" key="11">
    <source>
        <dbReference type="ARBA" id="ARBA00022917"/>
    </source>
</evidence>
<dbReference type="SUPFAM" id="SSF47323">
    <property type="entry name" value="Anticodon-binding domain of a subclass of class I aminoacyl-tRNA synthetases"/>
    <property type="match status" value="1"/>
</dbReference>
<dbReference type="CDD" id="cd00818">
    <property type="entry name" value="IleRS_core"/>
    <property type="match status" value="1"/>
</dbReference>
<comment type="subcellular location">
    <subcellularLocation>
        <location evidence="2 15">Cytoplasm</location>
    </subcellularLocation>
</comment>
<keyword evidence="12 15" id="KW-0030">Aminoacyl-tRNA synthetase</keyword>
<dbReference type="SUPFAM" id="SSF52374">
    <property type="entry name" value="Nucleotidylyl transferase"/>
    <property type="match status" value="1"/>
</dbReference>
<dbReference type="InterPro" id="IPR002300">
    <property type="entry name" value="aa-tRNA-synth_Ia"/>
</dbReference>
<feature type="domain" description="Aminoacyl-tRNA synthetase class Ia" evidence="17">
    <location>
        <begin position="24"/>
        <end position="696"/>
    </location>
</feature>
<keyword evidence="5 15" id="KW-0963">Cytoplasm</keyword>
<keyword evidence="20" id="KW-1185">Reference proteome</keyword>
<dbReference type="SUPFAM" id="SSF50677">
    <property type="entry name" value="ValRS/IleRS/LeuRS editing domain"/>
    <property type="match status" value="1"/>
</dbReference>
<organism evidence="19 20">
    <name type="scientific">Amnibacterium setariae</name>
    <dbReference type="NCBI Taxonomy" id="2306585"/>
    <lineage>
        <taxon>Bacteria</taxon>
        <taxon>Bacillati</taxon>
        <taxon>Actinomycetota</taxon>
        <taxon>Actinomycetes</taxon>
        <taxon>Micrococcales</taxon>
        <taxon>Microbacteriaceae</taxon>
        <taxon>Amnibacterium</taxon>
    </lineage>
</organism>
<dbReference type="InterPro" id="IPR002301">
    <property type="entry name" value="Ile-tRNA-ligase"/>
</dbReference>
<comment type="catalytic activity">
    <reaction evidence="14 15">
        <text>tRNA(Ile) + L-isoleucine + ATP = L-isoleucyl-tRNA(Ile) + AMP + diphosphate</text>
        <dbReference type="Rhea" id="RHEA:11060"/>
        <dbReference type="Rhea" id="RHEA-COMP:9666"/>
        <dbReference type="Rhea" id="RHEA-COMP:9695"/>
        <dbReference type="ChEBI" id="CHEBI:30616"/>
        <dbReference type="ChEBI" id="CHEBI:33019"/>
        <dbReference type="ChEBI" id="CHEBI:58045"/>
        <dbReference type="ChEBI" id="CHEBI:78442"/>
        <dbReference type="ChEBI" id="CHEBI:78528"/>
        <dbReference type="ChEBI" id="CHEBI:456215"/>
        <dbReference type="EC" id="6.1.1.5"/>
    </reaction>
</comment>
<evidence type="ECO:0000313" key="20">
    <source>
        <dbReference type="Proteomes" id="UP000265742"/>
    </source>
</evidence>
<dbReference type="EC" id="6.1.1.5" evidence="15"/>
<keyword evidence="6 15" id="KW-0436">Ligase</keyword>
<dbReference type="GO" id="GO:0000049">
    <property type="term" value="F:tRNA binding"/>
    <property type="evidence" value="ECO:0007669"/>
    <property type="project" value="InterPro"/>
</dbReference>
<dbReference type="PROSITE" id="PS00178">
    <property type="entry name" value="AA_TRNA_LIGASE_I"/>
    <property type="match status" value="1"/>
</dbReference>
<feature type="short sequence motif" description="'KMSKS' region" evidence="15">
    <location>
        <begin position="662"/>
        <end position="666"/>
    </location>
</feature>
<comment type="domain">
    <text evidence="15">IleRS has two distinct active sites: one for aminoacylation and one for editing. The misactivated valine is translocated from the active site to the editing site, which sterically excludes the correctly activated isoleucine. The single editing site contains two valyl binding pockets, one specific for each substrate (Val-AMP or Val-tRNA(Ile)).</text>
</comment>
<comment type="caution">
    <text evidence="19">The sequence shown here is derived from an EMBL/GenBank/DDBJ whole genome shotgun (WGS) entry which is preliminary data.</text>
</comment>
<evidence type="ECO:0000259" key="17">
    <source>
        <dbReference type="Pfam" id="PF00133"/>
    </source>
</evidence>
<reference evidence="20" key="1">
    <citation type="submission" date="2018-09" db="EMBL/GenBank/DDBJ databases">
        <authorList>
            <person name="Kim I."/>
        </authorList>
    </citation>
    <scope>NUCLEOTIDE SEQUENCE [LARGE SCALE GENOMIC DNA]</scope>
    <source>
        <strain evidence="20">DD4a</strain>
    </source>
</reference>
<dbReference type="GO" id="GO:0006428">
    <property type="term" value="P:isoleucyl-tRNA aminoacylation"/>
    <property type="evidence" value="ECO:0007669"/>
    <property type="project" value="UniProtKB-UniRule"/>
</dbReference>
<feature type="region of interest" description="Disordered" evidence="16">
    <location>
        <begin position="264"/>
        <end position="284"/>
    </location>
</feature>
<dbReference type="AlphaFoldDB" id="A0A3A1TXC1"/>
<comment type="cofactor">
    <cofactor evidence="1 15">
        <name>Zn(2+)</name>
        <dbReference type="ChEBI" id="CHEBI:29105"/>
    </cofactor>
</comment>
<evidence type="ECO:0000313" key="19">
    <source>
        <dbReference type="EMBL" id="RIX28221.1"/>
    </source>
</evidence>
<gene>
    <name evidence="15" type="primary">ileS</name>
    <name evidence="19" type="ORF">D1781_12190</name>
</gene>
<evidence type="ECO:0000256" key="9">
    <source>
        <dbReference type="ARBA" id="ARBA00022833"/>
    </source>
</evidence>
<dbReference type="Gene3D" id="3.40.50.620">
    <property type="entry name" value="HUPs"/>
    <property type="match status" value="2"/>
</dbReference>
<dbReference type="GO" id="GO:0008270">
    <property type="term" value="F:zinc ion binding"/>
    <property type="evidence" value="ECO:0007669"/>
    <property type="project" value="UniProtKB-UniRule"/>
</dbReference>
<evidence type="ECO:0000256" key="5">
    <source>
        <dbReference type="ARBA" id="ARBA00022490"/>
    </source>
</evidence>
<dbReference type="InterPro" id="IPR009008">
    <property type="entry name" value="Val/Leu/Ile-tRNA-synth_edit"/>
</dbReference>
<dbReference type="NCBIfam" id="TIGR00392">
    <property type="entry name" value="ileS"/>
    <property type="match status" value="1"/>
</dbReference>
<keyword evidence="11 15" id="KW-0648">Protein biosynthesis</keyword>
<comment type="function">
    <text evidence="13 15">Catalyzes the attachment of isoleucine to tRNA(Ile). As IleRS can inadvertently accommodate and process structurally similar amino acids such as valine, to avoid such errors it has two additional distinct tRNA(Ile)-dependent editing activities. One activity is designated as 'pretransfer' editing and involves the hydrolysis of activated Val-AMP. The other activity is designated 'posttransfer' editing and involves deacylation of mischarged Val-tRNA(Ile).</text>
</comment>
<keyword evidence="9 15" id="KW-0862">Zinc</keyword>
<evidence type="ECO:0000256" key="12">
    <source>
        <dbReference type="ARBA" id="ARBA00023146"/>
    </source>
</evidence>
<keyword evidence="10 15" id="KW-0067">ATP-binding</keyword>
<dbReference type="Pfam" id="PF00133">
    <property type="entry name" value="tRNA-synt_1"/>
    <property type="match status" value="1"/>
</dbReference>
<dbReference type="HAMAP" id="MF_02003">
    <property type="entry name" value="Ile_tRNA_synth_type2"/>
    <property type="match status" value="1"/>
</dbReference>
<dbReference type="Gene3D" id="3.90.740.10">
    <property type="entry name" value="Valyl/Leucyl/Isoleucyl-tRNA synthetase, editing domain"/>
    <property type="match status" value="1"/>
</dbReference>
<protein>
    <recommendedName>
        <fullName evidence="15">Isoleucine--tRNA ligase</fullName>
        <ecNumber evidence="15">6.1.1.5</ecNumber>
    </recommendedName>
    <alternativeName>
        <fullName evidence="15">Isoleucyl-tRNA synthetase</fullName>
        <shortName evidence="15">IleRS</shortName>
    </alternativeName>
</protein>
<dbReference type="InterPro" id="IPR001412">
    <property type="entry name" value="aa-tRNA-synth_I_CS"/>
</dbReference>
<keyword evidence="8 15" id="KW-0547">Nucleotide-binding</keyword>
<evidence type="ECO:0000256" key="7">
    <source>
        <dbReference type="ARBA" id="ARBA00022723"/>
    </source>
</evidence>
<evidence type="ECO:0000256" key="4">
    <source>
        <dbReference type="ARBA" id="ARBA00011245"/>
    </source>
</evidence>
<evidence type="ECO:0000256" key="14">
    <source>
        <dbReference type="ARBA" id="ARBA00048359"/>
    </source>
</evidence>
<evidence type="ECO:0000256" key="13">
    <source>
        <dbReference type="ARBA" id="ARBA00025217"/>
    </source>
</evidence>
<dbReference type="GO" id="GO:0002161">
    <property type="term" value="F:aminoacyl-tRNA deacylase activity"/>
    <property type="evidence" value="ECO:0007669"/>
    <property type="project" value="InterPro"/>
</dbReference>
<proteinExistence type="inferred from homology"/>
<feature type="short sequence motif" description="'HIGH' region" evidence="15">
    <location>
        <begin position="54"/>
        <end position="64"/>
    </location>
</feature>
<dbReference type="InterPro" id="IPR009080">
    <property type="entry name" value="tRNAsynth_Ia_anticodon-bd"/>
</dbReference>
<comment type="similarity">
    <text evidence="3 15">Belongs to the class-I aminoacyl-tRNA synthetase family. IleS type 2 subfamily.</text>
</comment>
<name>A0A3A1TXC1_9MICO</name>
<evidence type="ECO:0000256" key="10">
    <source>
        <dbReference type="ARBA" id="ARBA00022840"/>
    </source>
</evidence>
<dbReference type="InterPro" id="IPR013155">
    <property type="entry name" value="M/V/L/I-tRNA-synth_anticd-bd"/>
</dbReference>
<evidence type="ECO:0000259" key="18">
    <source>
        <dbReference type="Pfam" id="PF08264"/>
    </source>
</evidence>
<dbReference type="InterPro" id="IPR023586">
    <property type="entry name" value="Ile-tRNA-ligase_type2"/>
</dbReference>
<dbReference type="RefSeq" id="WP_119482532.1">
    <property type="nucleotide sequence ID" value="NZ_QXTG01000002.1"/>
</dbReference>
<evidence type="ECO:0000256" key="1">
    <source>
        <dbReference type="ARBA" id="ARBA00001947"/>
    </source>
</evidence>
<dbReference type="GO" id="GO:0004822">
    <property type="term" value="F:isoleucine-tRNA ligase activity"/>
    <property type="evidence" value="ECO:0007669"/>
    <property type="project" value="UniProtKB-UniRule"/>
</dbReference>
<dbReference type="FunFam" id="3.40.50.620:FF:000075">
    <property type="entry name" value="Isoleucine--tRNA ligase"/>
    <property type="match status" value="1"/>
</dbReference>
<dbReference type="Gene3D" id="1.10.730.10">
    <property type="entry name" value="Isoleucyl-tRNA Synthetase, Domain 1"/>
    <property type="match status" value="1"/>
</dbReference>
<evidence type="ECO:0000256" key="3">
    <source>
        <dbReference type="ARBA" id="ARBA00007078"/>
    </source>
</evidence>
<evidence type="ECO:0000256" key="16">
    <source>
        <dbReference type="SAM" id="MobiDB-lite"/>
    </source>
</evidence>
<dbReference type="EMBL" id="QXTG01000002">
    <property type="protein sequence ID" value="RIX28221.1"/>
    <property type="molecule type" value="Genomic_DNA"/>
</dbReference>
<dbReference type="Pfam" id="PF19302">
    <property type="entry name" value="DUF5915"/>
    <property type="match status" value="1"/>
</dbReference>
<feature type="binding site" evidence="15">
    <location>
        <position position="665"/>
    </location>
    <ligand>
        <name>ATP</name>
        <dbReference type="ChEBI" id="CHEBI:30616"/>
    </ligand>
</feature>
<dbReference type="GO" id="GO:0005524">
    <property type="term" value="F:ATP binding"/>
    <property type="evidence" value="ECO:0007669"/>
    <property type="project" value="UniProtKB-UniRule"/>
</dbReference>
<dbReference type="OrthoDB" id="9810365at2"/>
<dbReference type="PANTHER" id="PTHR42780:SF1">
    <property type="entry name" value="ISOLEUCINE--TRNA LIGASE, CYTOPLASMIC"/>
    <property type="match status" value="1"/>
</dbReference>
<evidence type="ECO:0000256" key="8">
    <source>
        <dbReference type="ARBA" id="ARBA00022741"/>
    </source>
</evidence>
<dbReference type="PRINTS" id="PR00984">
    <property type="entry name" value="TRNASYNTHILE"/>
</dbReference>